<feature type="non-terminal residue" evidence="3">
    <location>
        <position position="1"/>
    </location>
</feature>
<feature type="non-terminal residue" evidence="3">
    <location>
        <position position="413"/>
    </location>
</feature>
<dbReference type="GO" id="GO:0006310">
    <property type="term" value="P:DNA recombination"/>
    <property type="evidence" value="ECO:0007669"/>
    <property type="project" value="UniProtKB-KW"/>
</dbReference>
<gene>
    <name evidence="3" type="ORF">METZ01_LOCUS279846</name>
</gene>
<dbReference type="InterPro" id="IPR011010">
    <property type="entry name" value="DNA_brk_join_enz"/>
</dbReference>
<sequence length="413" mass="48505">KWSDTGVEKSLESVEKKDSNLREILKDDLKSYLKQVDSKMKGILESLNIKIEKESIGYKRLREHFIDLYLMRYEWVRELVLKTGKSDDDFKKDFESKSGLDLFPELSDSVGLTETLMKEQFSGNSTTSNDLPHLPIAGGLISSNVKTFLDRKQIEGKSIKEIGSDRVILEEFYEIVGNIDFSTVTKKEVSYYIDVQTKLPPNRKKSPKYRDLSIKEVMKLKLSQKETQTPQNINKRLSKLNTFGNWGVRQGLLITNPFSGMKFLVKKQPNRRQPFTVDELKKILKPETYLKWTINFEHPYKIHKVTNKLPYYWIFLLGIFSGMRTNEMCQLRLSDLKRVDKIWFMFVEDSEETRVKTESSIRKVPVHPQLIDLGFIDYVGNLRKKKKNRVFWELSEDRDGFASHVSRHYNQRF</sequence>
<accession>A0A382KV25</accession>
<evidence type="ECO:0000256" key="2">
    <source>
        <dbReference type="ARBA" id="ARBA00023172"/>
    </source>
</evidence>
<reference evidence="3" key="1">
    <citation type="submission" date="2018-05" db="EMBL/GenBank/DDBJ databases">
        <authorList>
            <person name="Lanie J.A."/>
            <person name="Ng W.-L."/>
            <person name="Kazmierczak K.M."/>
            <person name="Andrzejewski T.M."/>
            <person name="Davidsen T.M."/>
            <person name="Wayne K.J."/>
            <person name="Tettelin H."/>
            <person name="Glass J.I."/>
            <person name="Rusch D."/>
            <person name="Podicherti R."/>
            <person name="Tsui H.-C.T."/>
            <person name="Winkler M.E."/>
        </authorList>
    </citation>
    <scope>NUCLEOTIDE SEQUENCE</scope>
</reference>
<evidence type="ECO:0008006" key="4">
    <source>
        <dbReference type="Google" id="ProtNLM"/>
    </source>
</evidence>
<dbReference type="GO" id="GO:0003677">
    <property type="term" value="F:DNA binding"/>
    <property type="evidence" value="ECO:0007669"/>
    <property type="project" value="UniProtKB-KW"/>
</dbReference>
<organism evidence="3">
    <name type="scientific">marine metagenome</name>
    <dbReference type="NCBI Taxonomy" id="408172"/>
    <lineage>
        <taxon>unclassified sequences</taxon>
        <taxon>metagenomes</taxon>
        <taxon>ecological metagenomes</taxon>
    </lineage>
</organism>
<dbReference type="PANTHER" id="PTHR30349">
    <property type="entry name" value="PHAGE INTEGRASE-RELATED"/>
    <property type="match status" value="1"/>
</dbReference>
<name>A0A382KV25_9ZZZZ</name>
<protein>
    <recommendedName>
        <fullName evidence="4">Tyr recombinase domain-containing protein</fullName>
    </recommendedName>
</protein>
<dbReference type="EMBL" id="UINC01082324">
    <property type="protein sequence ID" value="SVC26992.1"/>
    <property type="molecule type" value="Genomic_DNA"/>
</dbReference>
<dbReference type="SUPFAM" id="SSF56349">
    <property type="entry name" value="DNA breaking-rejoining enzymes"/>
    <property type="match status" value="1"/>
</dbReference>
<dbReference type="InterPro" id="IPR013762">
    <property type="entry name" value="Integrase-like_cat_sf"/>
</dbReference>
<dbReference type="AlphaFoldDB" id="A0A382KV25"/>
<evidence type="ECO:0000256" key="1">
    <source>
        <dbReference type="ARBA" id="ARBA00023125"/>
    </source>
</evidence>
<dbReference type="GO" id="GO:0015074">
    <property type="term" value="P:DNA integration"/>
    <property type="evidence" value="ECO:0007669"/>
    <property type="project" value="InterPro"/>
</dbReference>
<dbReference type="Gene3D" id="1.10.443.10">
    <property type="entry name" value="Intergrase catalytic core"/>
    <property type="match status" value="1"/>
</dbReference>
<proteinExistence type="predicted"/>
<evidence type="ECO:0000313" key="3">
    <source>
        <dbReference type="EMBL" id="SVC26992.1"/>
    </source>
</evidence>
<dbReference type="PANTHER" id="PTHR30349:SF41">
    <property type="entry name" value="INTEGRASE_RECOMBINASE PROTEIN MJ0367-RELATED"/>
    <property type="match status" value="1"/>
</dbReference>
<keyword evidence="1" id="KW-0238">DNA-binding</keyword>
<dbReference type="InterPro" id="IPR050090">
    <property type="entry name" value="Tyrosine_recombinase_XerCD"/>
</dbReference>
<keyword evidence="2" id="KW-0233">DNA recombination</keyword>